<dbReference type="SMART" id="SM00382">
    <property type="entry name" value="AAA"/>
    <property type="match status" value="1"/>
</dbReference>
<dbReference type="RefSeq" id="WP_318796312.1">
    <property type="nucleotide sequence ID" value="NZ_JARUJP010000001.1"/>
</dbReference>
<evidence type="ECO:0000256" key="3">
    <source>
        <dbReference type="ARBA" id="ARBA00022840"/>
    </source>
</evidence>
<dbReference type="SUPFAM" id="SSF52540">
    <property type="entry name" value="P-loop containing nucleoside triphosphate hydrolases"/>
    <property type="match status" value="1"/>
</dbReference>
<dbReference type="InterPro" id="IPR037257">
    <property type="entry name" value="T2SS_E_N_sf"/>
</dbReference>
<dbReference type="PROSITE" id="PS00662">
    <property type="entry name" value="T2SP_E"/>
    <property type="match status" value="1"/>
</dbReference>
<name>A0ABU4JN79_9CLOT</name>
<reference evidence="5 6" key="1">
    <citation type="submission" date="2023-04" db="EMBL/GenBank/DDBJ databases">
        <title>Clostridium tannerae sp. nov., isolated from the fecal material of an alpaca.</title>
        <authorList>
            <person name="Miller S."/>
            <person name="Hendry M."/>
            <person name="King J."/>
            <person name="Sankaranarayanan K."/>
            <person name="Lawson P.A."/>
        </authorList>
    </citation>
    <scope>NUCLEOTIDE SEQUENCE [LARGE SCALE GENOMIC DNA]</scope>
    <source>
        <strain evidence="5 6">A1-XYC3</strain>
    </source>
</reference>
<dbReference type="PANTHER" id="PTHR30258:SF1">
    <property type="entry name" value="PROTEIN TRANSPORT PROTEIN HOFB HOMOLOG"/>
    <property type="match status" value="1"/>
</dbReference>
<keyword evidence="3" id="KW-0067">ATP-binding</keyword>
<dbReference type="Gene3D" id="3.40.50.300">
    <property type="entry name" value="P-loop containing nucleotide triphosphate hydrolases"/>
    <property type="match status" value="1"/>
</dbReference>
<sequence length="502" mass="57026">MLKVRNLQTINLEETAIDVEAVKLIPEDIAVSNCLIAFKQNKDNLCIAVNRNLDIFLYEELKFITGKSIEFFYSSKHCIVNAVNSYYCKNSVQSVVRAIEEEKDSNTKEKKFSFKEEESLQQFPIVKLTNHLVNSAICKNASDIHLEPFQDQLLVRFRVDGIMMEFLSIPLDIYPHICTRLKIMASLNIAEKRVPQDGKIEFVYDNANYDLRISTLPTVYGEKIVVRILYKSEGLNSLSSLGFSDRDEKDIKFMLTNPHGILLVSGPTGSGKTTTLYSMLQTFNKKEKNITSIEDPVEYTVDNVNQVNVNNKIGFSFPEGLRSILRQDPDIIMIGEIRDEETAQIAIRAAVTGHLVISTIHTNDAAAAVLRLKDMGVPSYFIEDAVIGIIAQRLVRKICTFCKKEHSPTENEKEYLNLDTENKLFKGEGCNNCSGTGYNGRTIIYELIDFRELRKKGFKLKDSAEELRKFSFKEGIGSIRENCEMLVKEGITTFDELLRINL</sequence>
<dbReference type="InterPro" id="IPR027417">
    <property type="entry name" value="P-loop_NTPase"/>
</dbReference>
<accession>A0ABU4JN79</accession>
<feature type="domain" description="Bacterial type II secretion system protein E" evidence="4">
    <location>
        <begin position="325"/>
        <end position="339"/>
    </location>
</feature>
<dbReference type="InterPro" id="IPR001482">
    <property type="entry name" value="T2SS/T4SS_dom"/>
</dbReference>
<comment type="caution">
    <text evidence="5">The sequence shown here is derived from an EMBL/GenBank/DDBJ whole genome shotgun (WGS) entry which is preliminary data.</text>
</comment>
<dbReference type="Pfam" id="PF00437">
    <property type="entry name" value="T2SSE"/>
    <property type="match status" value="1"/>
</dbReference>
<dbReference type="PANTHER" id="PTHR30258">
    <property type="entry name" value="TYPE II SECRETION SYSTEM PROTEIN GSPE-RELATED"/>
    <property type="match status" value="1"/>
</dbReference>
<organism evidence="5 6">
    <name type="scientific">Clostridium tanneri</name>
    <dbReference type="NCBI Taxonomy" id="3037988"/>
    <lineage>
        <taxon>Bacteria</taxon>
        <taxon>Bacillati</taxon>
        <taxon>Bacillota</taxon>
        <taxon>Clostridia</taxon>
        <taxon>Eubacteriales</taxon>
        <taxon>Clostridiaceae</taxon>
        <taxon>Clostridium</taxon>
    </lineage>
</organism>
<evidence type="ECO:0000259" key="4">
    <source>
        <dbReference type="PROSITE" id="PS00662"/>
    </source>
</evidence>
<comment type="similarity">
    <text evidence="1">Belongs to the GSP E family.</text>
</comment>
<dbReference type="CDD" id="cd01129">
    <property type="entry name" value="PulE-GspE-like"/>
    <property type="match status" value="1"/>
</dbReference>
<keyword evidence="2" id="KW-0547">Nucleotide-binding</keyword>
<dbReference type="Proteomes" id="UP001281656">
    <property type="component" value="Unassembled WGS sequence"/>
</dbReference>
<dbReference type="EMBL" id="JARUJP010000001">
    <property type="protein sequence ID" value="MDW8799603.1"/>
    <property type="molecule type" value="Genomic_DNA"/>
</dbReference>
<dbReference type="Pfam" id="PF05157">
    <property type="entry name" value="MshEN"/>
    <property type="match status" value="1"/>
</dbReference>
<dbReference type="Gene3D" id="3.30.300.160">
    <property type="entry name" value="Type II secretion system, protein E, N-terminal domain"/>
    <property type="match status" value="1"/>
</dbReference>
<evidence type="ECO:0000256" key="2">
    <source>
        <dbReference type="ARBA" id="ARBA00022741"/>
    </source>
</evidence>
<dbReference type="Gene3D" id="3.30.450.90">
    <property type="match status" value="1"/>
</dbReference>
<proteinExistence type="inferred from homology"/>
<evidence type="ECO:0000313" key="5">
    <source>
        <dbReference type="EMBL" id="MDW8799603.1"/>
    </source>
</evidence>
<dbReference type="InterPro" id="IPR003593">
    <property type="entry name" value="AAA+_ATPase"/>
</dbReference>
<gene>
    <name evidence="5" type="ORF">P8V03_00370</name>
</gene>
<evidence type="ECO:0000256" key="1">
    <source>
        <dbReference type="ARBA" id="ARBA00006611"/>
    </source>
</evidence>
<evidence type="ECO:0000313" key="6">
    <source>
        <dbReference type="Proteomes" id="UP001281656"/>
    </source>
</evidence>
<keyword evidence="6" id="KW-1185">Reference proteome</keyword>
<dbReference type="InterPro" id="IPR007831">
    <property type="entry name" value="T2SS_GspE_N"/>
</dbReference>
<protein>
    <submittedName>
        <fullName evidence="5">GspE/PulE family protein</fullName>
    </submittedName>
</protein>
<dbReference type="SUPFAM" id="SSF160246">
    <property type="entry name" value="EspE N-terminal domain-like"/>
    <property type="match status" value="1"/>
</dbReference>